<dbReference type="OrthoDB" id="5594999at2759"/>
<comment type="subcellular location">
    <subcellularLocation>
        <location evidence="1">Cytoplasm</location>
    </subcellularLocation>
</comment>
<evidence type="ECO:0000256" key="7">
    <source>
        <dbReference type="PROSITE-ProRule" id="PRU00221"/>
    </source>
</evidence>
<proteinExistence type="inferred from homology"/>
<dbReference type="SUPFAM" id="SSF50978">
    <property type="entry name" value="WD40 repeat-like"/>
    <property type="match status" value="2"/>
</dbReference>
<dbReference type="Proteomes" id="UP000249056">
    <property type="component" value="Unassembled WGS sequence"/>
</dbReference>
<dbReference type="Gene3D" id="2.130.10.10">
    <property type="entry name" value="YVTN repeat-like/Quinoprotein amine dehydrogenase"/>
    <property type="match status" value="3"/>
</dbReference>
<organism evidence="8 9">
    <name type="scientific">Monilinia fructigena</name>
    <dbReference type="NCBI Taxonomy" id="38457"/>
    <lineage>
        <taxon>Eukaryota</taxon>
        <taxon>Fungi</taxon>
        <taxon>Dikarya</taxon>
        <taxon>Ascomycota</taxon>
        <taxon>Pezizomycotina</taxon>
        <taxon>Leotiomycetes</taxon>
        <taxon>Helotiales</taxon>
        <taxon>Sclerotiniaceae</taxon>
        <taxon>Monilinia</taxon>
    </lineage>
</organism>
<dbReference type="SMART" id="SM00320">
    <property type="entry name" value="WD40"/>
    <property type="match status" value="6"/>
</dbReference>
<keyword evidence="4" id="KW-0819">tRNA processing</keyword>
<comment type="similarity">
    <text evidence="6">Belongs to the WD repeat WDR6 family.</text>
</comment>
<dbReference type="Pfam" id="PF00400">
    <property type="entry name" value="WD40"/>
    <property type="match status" value="1"/>
</dbReference>
<dbReference type="PANTHER" id="PTHR14344">
    <property type="entry name" value="WD REPEAT PROTEIN"/>
    <property type="match status" value="1"/>
</dbReference>
<dbReference type="PROSITE" id="PS50294">
    <property type="entry name" value="WD_REPEATS_REGION"/>
    <property type="match status" value="1"/>
</dbReference>
<dbReference type="InterPro" id="IPR001680">
    <property type="entry name" value="WD40_rpt"/>
</dbReference>
<reference evidence="8 9" key="1">
    <citation type="submission" date="2018-06" db="EMBL/GenBank/DDBJ databases">
        <title>Genome Sequence of the Brown Rot Fungal Pathogen Monilinia fructigena.</title>
        <authorList>
            <person name="Landi L."/>
            <person name="De Miccolis Angelini R.M."/>
            <person name="Pollastro S."/>
            <person name="Abate D."/>
            <person name="Faretra F."/>
            <person name="Romanazzi G."/>
        </authorList>
    </citation>
    <scope>NUCLEOTIDE SEQUENCE [LARGE SCALE GENOMIC DNA]</scope>
    <source>
        <strain evidence="8 9">Mfrg269</strain>
    </source>
</reference>
<evidence type="ECO:0000313" key="9">
    <source>
        <dbReference type="Proteomes" id="UP000249056"/>
    </source>
</evidence>
<evidence type="ECO:0000256" key="3">
    <source>
        <dbReference type="ARBA" id="ARBA00022574"/>
    </source>
</evidence>
<dbReference type="GO" id="GO:0030488">
    <property type="term" value="P:tRNA methylation"/>
    <property type="evidence" value="ECO:0007669"/>
    <property type="project" value="TreeGrafter"/>
</dbReference>
<evidence type="ECO:0000313" key="8">
    <source>
        <dbReference type="EMBL" id="RAL58824.1"/>
    </source>
</evidence>
<sequence length="1094" mass="120248">MSFKHNHSLSPILALEFYQTSTGKLLILAAEGPFLKIYDTETSTLISQCRVFDSQAIHGIILRELEIGSDDNLQIVIWGGSSLALILRSHIEEIISQNVVSITETTTLASDWILGVAFCPWEKDGCVMVTAHNAMLQAILSKKDRSIRSRQLQPSSRSMLYSASLVCENEDTVIVAAGTIFGEIIVWRCVATKDRSTFLNEALFVFTGHEGSIFGVDISPLIMGEDGKSSRLLASCSDDHSTAQQWALEFASDVQDVRKTTGILELDVSKLSSNATAKLSHIKTFAFHTGKHIWSAAVNQIENNRSLLATGGADGKISTYCFDEEKSTCSISVDPPSNVAAELPAVDNSVEGSFSSVTFEIEEVLESLTSGESIAVKDHEQKSVASKKKAAKDAFNRYSFVSEDNFLITTTFGRIIRATIKDSINFEELFLPELNAQDLKSYSILKGNSSLELCFLAGTNGNIFLYQRGMPIVNIGHVERKPSDMFIVPRNDNKSVDLLVTLVGTQELTIFSFDLKTIGSNCLVDRRTLSLPPKFVVTGAGRCDNHLVIGSREGQIAVHDINFNSLVTWNSTGKKDAITSIVAVPNSESQHSTSYFAITSRDGLYAIFSYDSTEPEATLRILCVHRAAPPFGPMIESCWFQGSDLIMYGFKSKSLVVWNETKQSEIMRIDCGGAHRAHAYSPLKNYRGGGSGHLIYTKASQLYLHSQKVPSHRTIKPGGHGREIKTIAIGGSPKMIATGAEDTNIRIWRYEENLNKNSNSKDLLCLAVIQKHTAGIQHLHWHNSNYLFSSGGVEEFYIWAIQEIPGFGLGVICEASCPDPTEEQDLRIMSFDVSDLPGSTSSEMIITLAYSDSTMRTYSMYMVDYPRQPPSSHRLLTRSQSSTPIIMINTTIFYNTKKSIKTPSKPSPLLSSAPSSLNPKYLVVVTGGDDNALAITLYHIGHDVDTNNEEFAHSATMLLPAAHAAAITGIAFVPTPQPNSTNSEQERKSNDTLSLISTSTDQRVKTWRVRLPSVGAAACTHKCPVEIELVGDEFTAVADIGDGGFCCGRWWRDGWAGKMGMKVEMEMEMKMRMWKVGDKSDSGWEWDGGLGVWG</sequence>
<accession>A0A395IFX7</accession>
<keyword evidence="2" id="KW-0963">Cytoplasm</keyword>
<dbReference type="EMBL" id="QKRW01000067">
    <property type="protein sequence ID" value="RAL58824.1"/>
    <property type="molecule type" value="Genomic_DNA"/>
</dbReference>
<evidence type="ECO:0000256" key="2">
    <source>
        <dbReference type="ARBA" id="ARBA00022490"/>
    </source>
</evidence>
<evidence type="ECO:0000256" key="1">
    <source>
        <dbReference type="ARBA" id="ARBA00004496"/>
    </source>
</evidence>
<dbReference type="InterPro" id="IPR051973">
    <property type="entry name" value="tRNA_Anticodon_Mtase-Reg"/>
</dbReference>
<keyword evidence="5" id="KW-0677">Repeat</keyword>
<keyword evidence="3 7" id="KW-0853">WD repeat</keyword>
<dbReference type="AlphaFoldDB" id="A0A395IFX7"/>
<evidence type="ECO:0000256" key="5">
    <source>
        <dbReference type="ARBA" id="ARBA00022737"/>
    </source>
</evidence>
<dbReference type="PANTHER" id="PTHR14344:SF3">
    <property type="entry name" value="WD REPEAT-CONTAINING PROTEIN 6"/>
    <property type="match status" value="1"/>
</dbReference>
<dbReference type="InterPro" id="IPR015943">
    <property type="entry name" value="WD40/YVTN_repeat-like_dom_sf"/>
</dbReference>
<comment type="caution">
    <text evidence="8">The sequence shown here is derived from an EMBL/GenBank/DDBJ whole genome shotgun (WGS) entry which is preliminary data.</text>
</comment>
<name>A0A395IFX7_9HELO</name>
<dbReference type="InterPro" id="IPR036322">
    <property type="entry name" value="WD40_repeat_dom_sf"/>
</dbReference>
<keyword evidence="9" id="KW-1185">Reference proteome</keyword>
<dbReference type="GO" id="GO:0005737">
    <property type="term" value="C:cytoplasm"/>
    <property type="evidence" value="ECO:0007669"/>
    <property type="project" value="UniProtKB-SubCell"/>
</dbReference>
<evidence type="ECO:0000256" key="6">
    <source>
        <dbReference type="ARBA" id="ARBA00038255"/>
    </source>
</evidence>
<protein>
    <submittedName>
        <fullName evidence="8">Uncharacterized protein</fullName>
    </submittedName>
</protein>
<gene>
    <name evidence="8" type="ORF">DID88_009134</name>
</gene>
<dbReference type="PROSITE" id="PS50082">
    <property type="entry name" value="WD_REPEATS_2"/>
    <property type="match status" value="1"/>
</dbReference>
<evidence type="ECO:0000256" key="4">
    <source>
        <dbReference type="ARBA" id="ARBA00022694"/>
    </source>
</evidence>
<feature type="repeat" description="WD" evidence="7">
    <location>
        <begin position="717"/>
        <end position="758"/>
    </location>
</feature>